<dbReference type="InterPro" id="IPR018253">
    <property type="entry name" value="DnaJ_domain_CS"/>
</dbReference>
<keyword evidence="10" id="KW-1185">Reference proteome</keyword>
<evidence type="ECO:0000313" key="10">
    <source>
        <dbReference type="Proteomes" id="UP000837801"/>
    </source>
</evidence>
<dbReference type="OrthoDB" id="436519at2759"/>
<evidence type="ECO:0000256" key="2">
    <source>
        <dbReference type="ARBA" id="ARBA00004496"/>
    </source>
</evidence>
<proteinExistence type="predicted"/>
<dbReference type="SMART" id="SM00271">
    <property type="entry name" value="DnaJ"/>
    <property type="match status" value="1"/>
</dbReference>
<dbReference type="Proteomes" id="UP000837801">
    <property type="component" value="Unassembled WGS sequence"/>
</dbReference>
<feature type="coiled-coil region" evidence="6">
    <location>
        <begin position="73"/>
        <end position="107"/>
    </location>
</feature>
<feature type="region of interest" description="Disordered" evidence="7">
    <location>
        <begin position="340"/>
        <end position="361"/>
    </location>
</feature>
<dbReference type="PANTHER" id="PTHR44313:SF1">
    <property type="entry name" value="DNAJ HOMOLOG SUBFAMILY C MEMBER 17"/>
    <property type="match status" value="1"/>
</dbReference>
<dbReference type="InterPro" id="IPR001623">
    <property type="entry name" value="DnaJ_domain"/>
</dbReference>
<evidence type="ECO:0000313" key="9">
    <source>
        <dbReference type="EMBL" id="CAH2354972.1"/>
    </source>
</evidence>
<evidence type="ECO:0000256" key="5">
    <source>
        <dbReference type="ARBA" id="ARBA00023242"/>
    </source>
</evidence>
<reference evidence="9" key="1">
    <citation type="submission" date="2022-03" db="EMBL/GenBank/DDBJ databases">
        <authorList>
            <person name="Legras J.-L."/>
            <person name="Devillers H."/>
            <person name="Grondin C."/>
        </authorList>
    </citation>
    <scope>NUCLEOTIDE SEQUENCE</scope>
    <source>
        <strain evidence="9">CLIB 1423</strain>
    </source>
</reference>
<dbReference type="InterPro" id="IPR052094">
    <property type="entry name" value="Pre-mRNA-splicing_ERAD"/>
</dbReference>
<dbReference type="GO" id="GO:0000390">
    <property type="term" value="P:spliceosomal complex disassembly"/>
    <property type="evidence" value="ECO:0007669"/>
    <property type="project" value="TreeGrafter"/>
</dbReference>
<evidence type="ECO:0000256" key="4">
    <source>
        <dbReference type="ARBA" id="ARBA00023186"/>
    </source>
</evidence>
<dbReference type="InterPro" id="IPR012677">
    <property type="entry name" value="Nucleotide-bd_a/b_plait_sf"/>
</dbReference>
<name>A0A9P0QTY0_9ASCO</name>
<keyword evidence="5" id="KW-0539">Nucleus</keyword>
<dbReference type="PROSITE" id="PS00636">
    <property type="entry name" value="DNAJ_1"/>
    <property type="match status" value="1"/>
</dbReference>
<dbReference type="PANTHER" id="PTHR44313">
    <property type="entry name" value="DNAJ HOMOLOG SUBFAMILY C MEMBER 17"/>
    <property type="match status" value="1"/>
</dbReference>
<feature type="compositionally biased region" description="Polar residues" evidence="7">
    <location>
        <begin position="151"/>
        <end position="160"/>
    </location>
</feature>
<dbReference type="Gene3D" id="1.10.287.110">
    <property type="entry name" value="DnaJ domain"/>
    <property type="match status" value="1"/>
</dbReference>
<dbReference type="SUPFAM" id="SSF46565">
    <property type="entry name" value="Chaperone J-domain"/>
    <property type="match status" value="1"/>
</dbReference>
<comment type="subcellular location">
    <subcellularLocation>
        <location evidence="2">Cytoplasm</location>
    </subcellularLocation>
    <subcellularLocation>
        <location evidence="1">Nucleus</location>
    </subcellularLocation>
</comment>
<dbReference type="PRINTS" id="PR00625">
    <property type="entry name" value="JDOMAIN"/>
</dbReference>
<dbReference type="EMBL" id="CAKXYY010000020">
    <property type="protein sequence ID" value="CAH2354972.1"/>
    <property type="molecule type" value="Genomic_DNA"/>
</dbReference>
<evidence type="ECO:0000259" key="8">
    <source>
        <dbReference type="PROSITE" id="PS50076"/>
    </source>
</evidence>
<keyword evidence="6" id="KW-0175">Coiled coil</keyword>
<evidence type="ECO:0000256" key="6">
    <source>
        <dbReference type="SAM" id="Coils"/>
    </source>
</evidence>
<dbReference type="InterPro" id="IPR036869">
    <property type="entry name" value="J_dom_sf"/>
</dbReference>
<evidence type="ECO:0000256" key="3">
    <source>
        <dbReference type="ARBA" id="ARBA00022490"/>
    </source>
</evidence>
<keyword evidence="3" id="KW-0963">Cytoplasm</keyword>
<feature type="compositionally biased region" description="Basic and acidic residues" evidence="7">
    <location>
        <begin position="161"/>
        <end position="173"/>
    </location>
</feature>
<dbReference type="Gene3D" id="3.30.70.330">
    <property type="match status" value="1"/>
</dbReference>
<evidence type="ECO:0000256" key="7">
    <source>
        <dbReference type="SAM" id="MobiDB-lite"/>
    </source>
</evidence>
<sequence length="361" mass="41654">MVELSDIINGQIDIYSFLSLEQGSSELEIKRSYRKKALEYHPDKNPSEDAKAKFHLLSQIYEILTNDRLRGEYDRIRQLKLDKEANYQKLNAETRRFREELERAEQEHRFNTTGVFESSSSDFARRNEIERKAELLKEEGLKMRRMKEQQKMTAHSQTKNQGRDSTVDPYKSYKDLESPPIQVKLSDADGVGKVESSRGEYSSSSPTRVIVKWKFKPELKGLISADVLAQIMSIFGSVLSVSIIASTKKNPRYDSAAVDFEKFEDALKATRHNYKESARLWDGTSVRKLSSLLRECVFEETKGNADPSTTFIPEQEMSYLADRLEKSKHAYLKRELKEIESGKGSEDEPLRRVLKRLSESN</sequence>
<comment type="caution">
    <text evidence="9">The sequence shown here is derived from an EMBL/GenBank/DDBJ whole genome shotgun (WGS) entry which is preliminary data.</text>
</comment>
<dbReference type="CDD" id="cd06257">
    <property type="entry name" value="DnaJ"/>
    <property type="match status" value="1"/>
</dbReference>
<keyword evidence="4" id="KW-0143">Chaperone</keyword>
<feature type="domain" description="J" evidence="8">
    <location>
        <begin position="13"/>
        <end position="77"/>
    </location>
</feature>
<dbReference type="AlphaFoldDB" id="A0A9P0QTY0"/>
<organism evidence="9 10">
    <name type="scientific">[Candida] railenensis</name>
    <dbReference type="NCBI Taxonomy" id="45579"/>
    <lineage>
        <taxon>Eukaryota</taxon>
        <taxon>Fungi</taxon>
        <taxon>Dikarya</taxon>
        <taxon>Ascomycota</taxon>
        <taxon>Saccharomycotina</taxon>
        <taxon>Pichiomycetes</taxon>
        <taxon>Debaryomycetaceae</taxon>
        <taxon>Kurtzmaniella</taxon>
    </lineage>
</organism>
<dbReference type="GO" id="GO:0005681">
    <property type="term" value="C:spliceosomal complex"/>
    <property type="evidence" value="ECO:0007669"/>
    <property type="project" value="TreeGrafter"/>
</dbReference>
<dbReference type="PROSITE" id="PS50076">
    <property type="entry name" value="DNAJ_2"/>
    <property type="match status" value="1"/>
</dbReference>
<accession>A0A9P0QTY0</accession>
<feature type="region of interest" description="Disordered" evidence="7">
    <location>
        <begin position="146"/>
        <end position="173"/>
    </location>
</feature>
<dbReference type="GO" id="GO:0005737">
    <property type="term" value="C:cytoplasm"/>
    <property type="evidence" value="ECO:0007669"/>
    <property type="project" value="UniProtKB-SubCell"/>
</dbReference>
<gene>
    <name evidence="9" type="ORF">CLIB1423_20S01134</name>
</gene>
<evidence type="ECO:0000256" key="1">
    <source>
        <dbReference type="ARBA" id="ARBA00004123"/>
    </source>
</evidence>
<dbReference type="Pfam" id="PF00226">
    <property type="entry name" value="DnaJ"/>
    <property type="match status" value="1"/>
</dbReference>
<protein>
    <submittedName>
        <fullName evidence="9">Pre-mRNA-splicing factor Cwf23p</fullName>
    </submittedName>
</protein>